<evidence type="ECO:0000256" key="5">
    <source>
        <dbReference type="ARBA" id="ARBA00022837"/>
    </source>
</evidence>
<dbReference type="AlphaFoldDB" id="A0A917YR53"/>
<dbReference type="CDD" id="cd05467">
    <property type="entry name" value="CBM20"/>
    <property type="match status" value="1"/>
</dbReference>
<dbReference type="GO" id="GO:0005975">
    <property type="term" value="P:carbohydrate metabolic process"/>
    <property type="evidence" value="ECO:0007669"/>
    <property type="project" value="InterPro"/>
</dbReference>
<dbReference type="SMART" id="SM01065">
    <property type="entry name" value="CBM_2"/>
    <property type="match status" value="1"/>
</dbReference>
<evidence type="ECO:0000313" key="8">
    <source>
        <dbReference type="EMBL" id="GGO64033.1"/>
    </source>
</evidence>
<dbReference type="SUPFAM" id="SSF81296">
    <property type="entry name" value="E set domains"/>
    <property type="match status" value="1"/>
</dbReference>
<evidence type="ECO:0000256" key="2">
    <source>
        <dbReference type="ARBA" id="ARBA00008061"/>
    </source>
</evidence>
<evidence type="ECO:0000256" key="4">
    <source>
        <dbReference type="ARBA" id="ARBA00022729"/>
    </source>
</evidence>
<dbReference type="InterPro" id="IPR014756">
    <property type="entry name" value="Ig_E-set"/>
</dbReference>
<comment type="caution">
    <text evidence="8">The sequence shown here is derived from an EMBL/GenBank/DDBJ whole genome shotgun (WGS) entry which is preliminary data.</text>
</comment>
<dbReference type="Pfam" id="PF00686">
    <property type="entry name" value="CBM_20"/>
    <property type="match status" value="1"/>
</dbReference>
<dbReference type="SUPFAM" id="SSF51445">
    <property type="entry name" value="(Trans)glycosidases"/>
    <property type="match status" value="1"/>
</dbReference>
<gene>
    <name evidence="8" type="primary">amyA</name>
    <name evidence="8" type="ORF">GCM10010982_02480</name>
</gene>
<dbReference type="Pfam" id="PF01833">
    <property type="entry name" value="TIG"/>
    <property type="match status" value="1"/>
</dbReference>
<dbReference type="InterPro" id="IPR013784">
    <property type="entry name" value="Carb-bd-like_fold"/>
</dbReference>
<proteinExistence type="inferred from homology"/>
<accession>A0A917YR53</accession>
<dbReference type="SMART" id="SM00642">
    <property type="entry name" value="Aamy"/>
    <property type="match status" value="1"/>
</dbReference>
<dbReference type="InterPro" id="IPR002909">
    <property type="entry name" value="IPT_dom"/>
</dbReference>
<keyword evidence="4 6" id="KW-0732">Signal</keyword>
<evidence type="ECO:0000256" key="3">
    <source>
        <dbReference type="ARBA" id="ARBA00022723"/>
    </source>
</evidence>
<dbReference type="GO" id="GO:2001070">
    <property type="term" value="F:starch binding"/>
    <property type="evidence" value="ECO:0007669"/>
    <property type="project" value="InterPro"/>
</dbReference>
<evidence type="ECO:0000313" key="9">
    <source>
        <dbReference type="Proteomes" id="UP000606935"/>
    </source>
</evidence>
<dbReference type="Proteomes" id="UP000606935">
    <property type="component" value="Unassembled WGS sequence"/>
</dbReference>
<sequence>MEFRHFKYRSIPIKLSLLALTCFSSLALAQQAIGPVTGKDVVYQILTDRFYDGDSTNNIPAGSPSQIFDGTGSDLKLYQGGDFQGIIDKIPYLKNMGVTAVWISAPYANRDEPIIDYQAGGGQMVWSSYHGYHVSNYYRTNAHFGDMKDFTDMVNALHNEGIKVVIDFVSNHSSRWQNPTNSFAAENGKLFEPDRDGNGDFVFDGNGNPVDLNSDGSSDNLIADPNGTTNPGWFHRIGDRGSDSSRFGYRYRDLGSLADFTHELPEVVAYLEEAATFWKAKGIDGYRHDATLHMNPAFAKGFRDAIDSAPGGAVTHFGEFFIGKPDPKYAEYESFPDRTGINNLDFEYFRTLTNVIGNGSQNMQDLASFYQYTGNDYAYENQTVTFIDNHDVPRFLRVNSDQRSLDVALALTLTSRGIPNIYYGTEQYVNGHDGSENGGRVFMQTDTSFSQTTKAYKIIQKLSALRQQNDALAYGQTSILYSSADVLVMSRKFYDKQVIIAVNRSPYNSYTVPALSTSMATGGYSDVLTGELGGSSVNVSGGQLASFHLGQQEVNVWSYDPSLGSAPKIGDMQSTVGRAGNQIKIFGTGLDGALQVKFDTTSATVVANDYHSATVTIPAVSAGPRSVTVVKGGVTSNTFAFEVLSDDQNQMIFHVVAYTQPGEQLYVVGNIPELGSWDPAKALDAFHNPNPSEWWKWFLPVSVPKGTNVEFKYIIKDSAGNVTWESGANRTASSSASASGVVDLPEHTFQ</sequence>
<dbReference type="InterPro" id="IPR002044">
    <property type="entry name" value="CBM20"/>
</dbReference>
<dbReference type="SUPFAM" id="SSF49452">
    <property type="entry name" value="Starch-binding domain-like"/>
    <property type="match status" value="1"/>
</dbReference>
<dbReference type="InterPro" id="IPR031319">
    <property type="entry name" value="A-amylase_C"/>
</dbReference>
<dbReference type="InterPro" id="IPR013780">
    <property type="entry name" value="Glyco_hydro_b"/>
</dbReference>
<comment type="cofactor">
    <cofactor evidence="1">
        <name>Ca(2+)</name>
        <dbReference type="ChEBI" id="CHEBI:29108"/>
    </cofactor>
</comment>
<dbReference type="SMART" id="SM00632">
    <property type="entry name" value="Aamy_C"/>
    <property type="match status" value="1"/>
</dbReference>
<dbReference type="SUPFAM" id="SSF51011">
    <property type="entry name" value="Glycosyl hydrolase domain"/>
    <property type="match status" value="1"/>
</dbReference>
<evidence type="ECO:0000259" key="7">
    <source>
        <dbReference type="PROSITE" id="PS51166"/>
    </source>
</evidence>
<dbReference type="CDD" id="cd11320">
    <property type="entry name" value="AmyAc_AmyMalt_CGTase_like"/>
    <property type="match status" value="1"/>
</dbReference>
<keyword evidence="9" id="KW-1185">Reference proteome</keyword>
<dbReference type="PANTHER" id="PTHR10357:SF215">
    <property type="entry name" value="ALPHA-AMYLASE 1"/>
    <property type="match status" value="1"/>
</dbReference>
<dbReference type="InterPro" id="IPR006047">
    <property type="entry name" value="GH13_cat_dom"/>
</dbReference>
<protein>
    <submittedName>
        <fullName evidence="8">Cyclomaltodextrin glucanotransferase</fullName>
    </submittedName>
</protein>
<keyword evidence="5" id="KW-0106">Calcium</keyword>
<dbReference type="PANTHER" id="PTHR10357">
    <property type="entry name" value="ALPHA-AMYLASE FAMILY MEMBER"/>
    <property type="match status" value="1"/>
</dbReference>
<dbReference type="RefSeq" id="WP_188689104.1">
    <property type="nucleotide sequence ID" value="NZ_BMLS01000001.1"/>
</dbReference>
<keyword evidence="3" id="KW-0479">Metal-binding</keyword>
<dbReference type="InterPro" id="IPR013783">
    <property type="entry name" value="Ig-like_fold"/>
</dbReference>
<dbReference type="Gene3D" id="2.60.40.10">
    <property type="entry name" value="Immunoglobulins"/>
    <property type="match status" value="2"/>
</dbReference>
<dbReference type="InterPro" id="IPR017853">
    <property type="entry name" value="GH"/>
</dbReference>
<reference evidence="8" key="1">
    <citation type="journal article" date="2014" name="Int. J. Syst. Evol. Microbiol.">
        <title>Complete genome sequence of Corynebacterium casei LMG S-19264T (=DSM 44701T), isolated from a smear-ripened cheese.</title>
        <authorList>
            <consortium name="US DOE Joint Genome Institute (JGI-PGF)"/>
            <person name="Walter F."/>
            <person name="Albersmeier A."/>
            <person name="Kalinowski J."/>
            <person name="Ruckert C."/>
        </authorList>
    </citation>
    <scope>NUCLEOTIDE SEQUENCE</scope>
    <source>
        <strain evidence="8">CGMCC 1.7086</strain>
    </source>
</reference>
<dbReference type="Pfam" id="PF00128">
    <property type="entry name" value="Alpha-amylase"/>
    <property type="match status" value="1"/>
</dbReference>
<feature type="domain" description="CBM20" evidence="7">
    <location>
        <begin position="643"/>
        <end position="750"/>
    </location>
</feature>
<reference evidence="8" key="2">
    <citation type="submission" date="2020-09" db="EMBL/GenBank/DDBJ databases">
        <authorList>
            <person name="Sun Q."/>
            <person name="Zhou Y."/>
        </authorList>
    </citation>
    <scope>NUCLEOTIDE SEQUENCE</scope>
    <source>
        <strain evidence="8">CGMCC 1.7086</strain>
    </source>
</reference>
<dbReference type="EMBL" id="BMLS01000001">
    <property type="protein sequence ID" value="GGO64033.1"/>
    <property type="molecule type" value="Genomic_DNA"/>
</dbReference>
<comment type="similarity">
    <text evidence="2">Belongs to the glycosyl hydrolase 13 family.</text>
</comment>
<dbReference type="GO" id="GO:0046872">
    <property type="term" value="F:metal ion binding"/>
    <property type="evidence" value="ECO:0007669"/>
    <property type="project" value="UniProtKB-KW"/>
</dbReference>
<dbReference type="Gene3D" id="2.60.40.1180">
    <property type="entry name" value="Golgi alpha-mannosidase II"/>
    <property type="match status" value="1"/>
</dbReference>
<dbReference type="PROSITE" id="PS51166">
    <property type="entry name" value="CBM20"/>
    <property type="match status" value="1"/>
</dbReference>
<evidence type="ECO:0000256" key="6">
    <source>
        <dbReference type="SAM" id="SignalP"/>
    </source>
</evidence>
<organism evidence="8 9">
    <name type="scientific">Bowmanella pacifica</name>
    <dbReference type="NCBI Taxonomy" id="502051"/>
    <lineage>
        <taxon>Bacteria</taxon>
        <taxon>Pseudomonadati</taxon>
        <taxon>Pseudomonadota</taxon>
        <taxon>Gammaproteobacteria</taxon>
        <taxon>Alteromonadales</taxon>
        <taxon>Alteromonadaceae</taxon>
        <taxon>Bowmanella</taxon>
    </lineage>
</organism>
<feature type="signal peptide" evidence="6">
    <location>
        <begin position="1"/>
        <end position="29"/>
    </location>
</feature>
<dbReference type="Gene3D" id="3.20.20.80">
    <property type="entry name" value="Glycosidases"/>
    <property type="match status" value="1"/>
</dbReference>
<name>A0A917YR53_9ALTE</name>
<feature type="chain" id="PRO_5038093401" evidence="6">
    <location>
        <begin position="30"/>
        <end position="750"/>
    </location>
</feature>
<evidence type="ECO:0000256" key="1">
    <source>
        <dbReference type="ARBA" id="ARBA00001913"/>
    </source>
</evidence>